<evidence type="ECO:0000313" key="2">
    <source>
        <dbReference type="Proteomes" id="UP000268162"/>
    </source>
</evidence>
<evidence type="ECO:0008006" key="3">
    <source>
        <dbReference type="Google" id="ProtNLM"/>
    </source>
</evidence>
<sequence length="89" mass="9470">IYLGLPDEAGDPQACNDVFSTALGGLPGWLDETACPPPSASICDSCGQPMPLVLQAYAPMDTSTYDRVLYVWGCNTFDCVGKPGRYAAY</sequence>
<dbReference type="Proteomes" id="UP000268162">
    <property type="component" value="Unassembled WGS sequence"/>
</dbReference>
<dbReference type="PANTHER" id="PTHR47524">
    <property type="entry name" value="20S RRNA ACCUMULATION PROTEIN 4"/>
    <property type="match status" value="1"/>
</dbReference>
<proteinExistence type="predicted"/>
<organism evidence="1 2">
    <name type="scientific">Dimargaris cristalligena</name>
    <dbReference type="NCBI Taxonomy" id="215637"/>
    <lineage>
        <taxon>Eukaryota</taxon>
        <taxon>Fungi</taxon>
        <taxon>Fungi incertae sedis</taxon>
        <taxon>Zoopagomycota</taxon>
        <taxon>Kickxellomycotina</taxon>
        <taxon>Dimargaritomycetes</taxon>
        <taxon>Dimargaritales</taxon>
        <taxon>Dimargaritaceae</taxon>
        <taxon>Dimargaris</taxon>
    </lineage>
</organism>
<name>A0A4P9ZX79_9FUNG</name>
<dbReference type="EMBL" id="ML002423">
    <property type="protein sequence ID" value="RKP37968.1"/>
    <property type="molecule type" value="Genomic_DNA"/>
</dbReference>
<protein>
    <recommendedName>
        <fullName evidence="3">Programmed cell death protein 2</fullName>
    </recommendedName>
</protein>
<dbReference type="GO" id="GO:0030490">
    <property type="term" value="P:maturation of SSU-rRNA"/>
    <property type="evidence" value="ECO:0007669"/>
    <property type="project" value="TreeGrafter"/>
</dbReference>
<dbReference type="PANTHER" id="PTHR47524:SF1">
    <property type="entry name" value="20S RRNA ACCUMULATION PROTEIN 4"/>
    <property type="match status" value="1"/>
</dbReference>
<evidence type="ECO:0000313" key="1">
    <source>
        <dbReference type="EMBL" id="RKP37968.1"/>
    </source>
</evidence>
<accession>A0A4P9ZX79</accession>
<gene>
    <name evidence="1" type="ORF">BJ085DRAFT_3584</name>
</gene>
<keyword evidence="2" id="KW-1185">Reference proteome</keyword>
<feature type="non-terminal residue" evidence="1">
    <location>
        <position position="89"/>
    </location>
</feature>
<dbReference type="AlphaFoldDB" id="A0A4P9ZX79"/>
<dbReference type="STRING" id="215637.A0A4P9ZX79"/>
<feature type="non-terminal residue" evidence="1">
    <location>
        <position position="1"/>
    </location>
</feature>
<reference evidence="2" key="1">
    <citation type="journal article" date="2018" name="Nat. Microbiol.">
        <title>Leveraging single-cell genomics to expand the fungal tree of life.</title>
        <authorList>
            <person name="Ahrendt S.R."/>
            <person name="Quandt C.A."/>
            <person name="Ciobanu D."/>
            <person name="Clum A."/>
            <person name="Salamov A."/>
            <person name="Andreopoulos B."/>
            <person name="Cheng J.F."/>
            <person name="Woyke T."/>
            <person name="Pelin A."/>
            <person name="Henrissat B."/>
            <person name="Reynolds N.K."/>
            <person name="Benny G.L."/>
            <person name="Smith M.E."/>
            <person name="James T.Y."/>
            <person name="Grigoriev I.V."/>
        </authorList>
    </citation>
    <scope>NUCLEOTIDE SEQUENCE [LARGE SCALE GENOMIC DNA]</scope>
    <source>
        <strain evidence="2">RSA 468</strain>
    </source>
</reference>